<gene>
    <name evidence="2" type="ORF">MPLG2_2198</name>
</gene>
<sequence>MSAADDILADLPLDQLSAQLGTDPATAEQAVRTALPALFGGLQANVTDSAQGSVSLAEALTQHSDPQFLDGGVNLDEVDTGDGQAIVDHIFANSPDQVQVLRASSVSDGLLQKLLPILAPIVMAYIAKKLGMGGAASNQQQSQGSGMGDLLGPILGGLFGGSGGAAPSGSGGGGFGDILGQILAGQAPQAQQAPVETHDDGQWSQPPSSTESGSGPFQSSGSDGGLTMPTVDEDPRDSREQQQPQGGLGDILGGLFGR</sequence>
<dbReference type="Proteomes" id="UP000238164">
    <property type="component" value="Chromosome 1"/>
</dbReference>
<feature type="region of interest" description="Disordered" evidence="1">
    <location>
        <begin position="186"/>
        <end position="258"/>
    </location>
</feature>
<dbReference type="EMBL" id="LT985188">
    <property type="protein sequence ID" value="SPD87228.1"/>
    <property type="molecule type" value="Genomic_DNA"/>
</dbReference>
<feature type="compositionally biased region" description="Gly residues" evidence="1">
    <location>
        <begin position="246"/>
        <end position="258"/>
    </location>
</feature>
<name>A0A2N9JI71_9ACTN</name>
<dbReference type="OrthoDB" id="3577641at2"/>
<dbReference type="InterPro" id="IPR009282">
    <property type="entry name" value="DUF937"/>
</dbReference>
<evidence type="ECO:0000313" key="2">
    <source>
        <dbReference type="EMBL" id="SPD87228.1"/>
    </source>
</evidence>
<dbReference type="RefSeq" id="WP_105187604.1">
    <property type="nucleotide sequence ID" value="NZ_BAAAGO010000004.1"/>
</dbReference>
<reference evidence="2 3" key="1">
    <citation type="submission" date="2018-02" db="EMBL/GenBank/DDBJ databases">
        <authorList>
            <person name="Cohen D.B."/>
            <person name="Kent A.D."/>
        </authorList>
    </citation>
    <scope>NUCLEOTIDE SEQUENCE [LARGE SCALE GENOMIC DNA]</scope>
    <source>
        <strain evidence="2">1</strain>
    </source>
</reference>
<dbReference type="Pfam" id="PF06078">
    <property type="entry name" value="DUF937"/>
    <property type="match status" value="1"/>
</dbReference>
<feature type="compositionally biased region" description="Polar residues" evidence="1">
    <location>
        <begin position="202"/>
        <end position="221"/>
    </location>
</feature>
<proteinExistence type="predicted"/>
<protein>
    <recommendedName>
        <fullName evidence="4">DUF937 domain-containing protein</fullName>
    </recommendedName>
</protein>
<accession>A0A2N9JI71</accession>
<keyword evidence="3" id="KW-1185">Reference proteome</keyword>
<organism evidence="2 3">
    <name type="scientific">Micropruina glycogenica</name>
    <dbReference type="NCBI Taxonomy" id="75385"/>
    <lineage>
        <taxon>Bacteria</taxon>
        <taxon>Bacillati</taxon>
        <taxon>Actinomycetota</taxon>
        <taxon>Actinomycetes</taxon>
        <taxon>Propionibacteriales</taxon>
        <taxon>Nocardioidaceae</taxon>
        <taxon>Micropruina</taxon>
    </lineage>
</organism>
<evidence type="ECO:0008006" key="4">
    <source>
        <dbReference type="Google" id="ProtNLM"/>
    </source>
</evidence>
<dbReference type="KEGG" id="mgg:MPLG2_2198"/>
<evidence type="ECO:0000313" key="3">
    <source>
        <dbReference type="Proteomes" id="UP000238164"/>
    </source>
</evidence>
<dbReference type="AlphaFoldDB" id="A0A2N9JI71"/>
<evidence type="ECO:0000256" key="1">
    <source>
        <dbReference type="SAM" id="MobiDB-lite"/>
    </source>
</evidence>